<sequence>MIATEAEVIAFQTAANAALVAACEASGYHMKLRKVFAATYLRGNPRHGLAMMREILAETDSAIAHMRHFQALALGIVADIEASLSPDNTTP</sequence>
<keyword evidence="2" id="KW-1185">Reference proteome</keyword>
<protein>
    <submittedName>
        <fullName evidence="1">Uncharacterized protein</fullName>
    </submittedName>
</protein>
<comment type="caution">
    <text evidence="1">The sequence shown here is derived from an EMBL/GenBank/DDBJ whole genome shotgun (WGS) entry which is preliminary data.</text>
</comment>
<evidence type="ECO:0000313" key="1">
    <source>
        <dbReference type="EMBL" id="MCW1883975.1"/>
    </source>
</evidence>
<accession>A0ABT3FLX6</accession>
<reference evidence="1 2" key="1">
    <citation type="submission" date="2022-10" db="EMBL/GenBank/DDBJ databases">
        <title>Luteolibacter flavescens strain MCCC 1K03193, whole genome shotgun sequencing project.</title>
        <authorList>
            <person name="Zhao G."/>
            <person name="Shen L."/>
        </authorList>
    </citation>
    <scope>NUCLEOTIDE SEQUENCE [LARGE SCALE GENOMIC DNA]</scope>
    <source>
        <strain evidence="1 2">MCCC 1K03193</strain>
    </source>
</reference>
<dbReference type="RefSeq" id="WP_264499934.1">
    <property type="nucleotide sequence ID" value="NZ_JAPDDS010000002.1"/>
</dbReference>
<name>A0ABT3FLX6_9BACT</name>
<organism evidence="1 2">
    <name type="scientific">Luteolibacter flavescens</name>
    <dbReference type="NCBI Taxonomy" id="1859460"/>
    <lineage>
        <taxon>Bacteria</taxon>
        <taxon>Pseudomonadati</taxon>
        <taxon>Verrucomicrobiota</taxon>
        <taxon>Verrucomicrobiia</taxon>
        <taxon>Verrucomicrobiales</taxon>
        <taxon>Verrucomicrobiaceae</taxon>
        <taxon>Luteolibacter</taxon>
    </lineage>
</organism>
<dbReference type="Proteomes" id="UP001207930">
    <property type="component" value="Unassembled WGS sequence"/>
</dbReference>
<dbReference type="EMBL" id="JAPDDS010000002">
    <property type="protein sequence ID" value="MCW1883975.1"/>
    <property type="molecule type" value="Genomic_DNA"/>
</dbReference>
<evidence type="ECO:0000313" key="2">
    <source>
        <dbReference type="Proteomes" id="UP001207930"/>
    </source>
</evidence>
<gene>
    <name evidence="1" type="ORF">OKA04_04495</name>
</gene>
<proteinExistence type="predicted"/>